<keyword evidence="12" id="KW-1185">Reference proteome</keyword>
<keyword evidence="5" id="KW-0528">Neurotoxin</keyword>
<evidence type="ECO:0000256" key="8">
    <source>
        <dbReference type="ARBA" id="ARBA00038122"/>
    </source>
</evidence>
<feature type="compositionally biased region" description="Polar residues" evidence="10">
    <location>
        <begin position="570"/>
        <end position="583"/>
    </location>
</feature>
<dbReference type="GeneID" id="108865035"/>
<dbReference type="Gene3D" id="1.25.40.20">
    <property type="entry name" value="Ankyrin repeat-containing domain"/>
    <property type="match status" value="1"/>
</dbReference>
<feature type="region of interest" description="Disordered" evidence="10">
    <location>
        <begin position="228"/>
        <end position="274"/>
    </location>
</feature>
<dbReference type="GO" id="GO:0044231">
    <property type="term" value="C:host cell presynaptic membrane"/>
    <property type="evidence" value="ECO:0007669"/>
    <property type="project" value="UniProtKB-KW"/>
</dbReference>
<sequence length="602" mass="66876">MDGPTSKAPMFTKDDILNELLSTEGRMLNSQLVLRFAHYFKNPSTKEEARAKFKDYVNKMATLITDPKTGEKFLVLRPEVREQLHQRNFAPAGMNLPSTNGHLPARGSQPPQMSEDPPKILHSKAAHRNPHGKPPPQSQPQAPMRPSRQPPMYQQAVNASKMSRPPQGVGQQNLAQPPAPHPSQGRPSSLKLVHDSHSFMHGDPGHQRRSSAGTINTQLLQQSGMVIPKNISGGSLPPPPPSRSLSKSVPSLLSETDSPPAVPSRSRRHSTKGTVVEEKVKQFAEKEFVKDDVRQTVTEKTSVAVSPGTVMEKVRMLKMTSDGNLTAPQPQINIRPAQNKDSGRRVLSSRNSNQDSDDRCSVSTLDPARREFCRKAMTCDYQSMQKMLQEEPTLAKAIDYVLGYNALHWAAKNGNSDVVKLIAGTYNVDPNIRTRGAGQTPLHIAYMFNQKSIIDLLIMTYGAQKDIRDFSGRKPDFYGNQKNVETLRSKIYHQKEEKEDKSEENTFAKPETKPFAKRYGSFNVNIKKTLHHLNLKNWEGLGGVDEESHSLPPLHRASRKLPKRAKRTASLLSSVTGRSTAPPTLTEEKADSDSDSAYGFNS</sequence>
<dbReference type="PROSITE" id="PS50297">
    <property type="entry name" value="ANK_REP_REGION"/>
    <property type="match status" value="1"/>
</dbReference>
<evidence type="ECO:0000256" key="3">
    <source>
        <dbReference type="ARBA" id="ARBA00022537"/>
    </source>
</evidence>
<evidence type="ECO:0000256" key="1">
    <source>
        <dbReference type="ARBA" id="ARBA00004175"/>
    </source>
</evidence>
<dbReference type="SMART" id="SM00248">
    <property type="entry name" value="ANK"/>
    <property type="match status" value="2"/>
</dbReference>
<dbReference type="PROSITE" id="PS50088">
    <property type="entry name" value="ANK_REPEAT"/>
    <property type="match status" value="1"/>
</dbReference>
<proteinExistence type="inferred from homology"/>
<keyword evidence="3" id="KW-1052">Target cell membrane</keyword>
<keyword evidence="5" id="KW-0638">Presynaptic neurotoxin</keyword>
<dbReference type="Proteomes" id="UP000694867">
    <property type="component" value="Unplaced"/>
</dbReference>
<dbReference type="Pfam" id="PF12796">
    <property type="entry name" value="Ank_2"/>
    <property type="match status" value="1"/>
</dbReference>
<dbReference type="InterPro" id="IPR002110">
    <property type="entry name" value="Ankyrin_rpt"/>
</dbReference>
<evidence type="ECO:0000256" key="7">
    <source>
        <dbReference type="ARBA" id="ARBA00023298"/>
    </source>
</evidence>
<feature type="compositionally biased region" description="Low complexity" evidence="10">
    <location>
        <begin position="243"/>
        <end position="254"/>
    </location>
</feature>
<dbReference type="PANTHER" id="PTHR14491">
    <property type="entry name" value="SOSONDOWAH, ISOFORM G"/>
    <property type="match status" value="1"/>
</dbReference>
<dbReference type="InterPro" id="IPR058889">
    <property type="entry name" value="WHD_SOWAHA-C"/>
</dbReference>
<accession>A0AAJ7SHJ4</accession>
<keyword evidence="7" id="KW-1053">Target membrane</keyword>
<organism evidence="12 13">
    <name type="scientific">Galendromus occidentalis</name>
    <name type="common">western predatory mite</name>
    <dbReference type="NCBI Taxonomy" id="34638"/>
    <lineage>
        <taxon>Eukaryota</taxon>
        <taxon>Metazoa</taxon>
        <taxon>Ecdysozoa</taxon>
        <taxon>Arthropoda</taxon>
        <taxon>Chelicerata</taxon>
        <taxon>Arachnida</taxon>
        <taxon>Acari</taxon>
        <taxon>Parasitiformes</taxon>
        <taxon>Mesostigmata</taxon>
        <taxon>Gamasina</taxon>
        <taxon>Phytoseioidea</taxon>
        <taxon>Phytoseiidae</taxon>
        <taxon>Typhlodrominae</taxon>
        <taxon>Galendromus</taxon>
    </lineage>
</organism>
<evidence type="ECO:0000256" key="5">
    <source>
        <dbReference type="ARBA" id="ARBA00023028"/>
    </source>
</evidence>
<gene>
    <name evidence="13" type="primary">LOC108865035</name>
</gene>
<dbReference type="CTD" id="39438"/>
<keyword evidence="5" id="KW-0800">Toxin</keyword>
<dbReference type="GO" id="GO:0044218">
    <property type="term" value="C:other organism cell membrane"/>
    <property type="evidence" value="ECO:0007669"/>
    <property type="project" value="UniProtKB-KW"/>
</dbReference>
<evidence type="ECO:0000256" key="9">
    <source>
        <dbReference type="PROSITE-ProRule" id="PRU00023"/>
    </source>
</evidence>
<evidence type="ECO:0000256" key="4">
    <source>
        <dbReference type="ARBA" id="ARBA00022737"/>
    </source>
</evidence>
<feature type="compositionally biased region" description="Basic residues" evidence="10">
    <location>
        <begin position="556"/>
        <end position="567"/>
    </location>
</feature>
<dbReference type="KEGG" id="goe:108865035"/>
<feature type="region of interest" description="Disordered" evidence="10">
    <location>
        <begin position="322"/>
        <end position="362"/>
    </location>
</feature>
<dbReference type="SUPFAM" id="SSF48403">
    <property type="entry name" value="Ankyrin repeat"/>
    <property type="match status" value="1"/>
</dbReference>
<comment type="subcellular location">
    <subcellularLocation>
        <location evidence="1">Target cell membrane</location>
    </subcellularLocation>
</comment>
<feature type="compositionally biased region" description="Polar residues" evidence="10">
    <location>
        <begin position="322"/>
        <end position="332"/>
    </location>
</feature>
<evidence type="ECO:0000256" key="2">
    <source>
        <dbReference type="ARBA" id="ARBA00022483"/>
    </source>
</evidence>
<name>A0AAJ7SHJ4_9ACAR</name>
<dbReference type="Pfam" id="PF25877">
    <property type="entry name" value="WHD_SOWAH"/>
    <property type="match status" value="1"/>
</dbReference>
<dbReference type="GO" id="GO:0006887">
    <property type="term" value="P:exocytosis"/>
    <property type="evidence" value="ECO:0007669"/>
    <property type="project" value="UniProtKB-KW"/>
</dbReference>
<feature type="region of interest" description="Disordered" evidence="10">
    <location>
        <begin position="545"/>
        <end position="602"/>
    </location>
</feature>
<keyword evidence="7" id="KW-0472">Membrane</keyword>
<feature type="region of interest" description="Disordered" evidence="10">
    <location>
        <begin position="89"/>
        <end position="190"/>
    </location>
</feature>
<dbReference type="PANTHER" id="PTHR14491:SF7">
    <property type="entry name" value="SOSONDOWAH, ISOFORM G"/>
    <property type="match status" value="1"/>
</dbReference>
<dbReference type="AlphaFoldDB" id="A0AAJ7SHJ4"/>
<keyword evidence="6 9" id="KW-0040">ANK repeat</keyword>
<protein>
    <submittedName>
        <fullName evidence="13">Ankyrin repeat domain-containing protein SOWAHC</fullName>
    </submittedName>
</protein>
<keyword evidence="4" id="KW-0677">Repeat</keyword>
<dbReference type="InterPro" id="IPR036770">
    <property type="entry name" value="Ankyrin_rpt-contain_sf"/>
</dbReference>
<feature type="domain" description="SOWAHA-C winged helix-turn-helix" evidence="11">
    <location>
        <begin position="11"/>
        <end position="88"/>
    </location>
</feature>
<reference evidence="13" key="1">
    <citation type="submission" date="2025-08" db="UniProtKB">
        <authorList>
            <consortium name="RefSeq"/>
        </authorList>
    </citation>
    <scope>IDENTIFICATION</scope>
</reference>
<feature type="repeat" description="ANK" evidence="9">
    <location>
        <begin position="437"/>
        <end position="470"/>
    </location>
</feature>
<evidence type="ECO:0000256" key="6">
    <source>
        <dbReference type="ARBA" id="ARBA00023043"/>
    </source>
</evidence>
<evidence type="ECO:0000259" key="11">
    <source>
        <dbReference type="Pfam" id="PF25877"/>
    </source>
</evidence>
<evidence type="ECO:0000256" key="10">
    <source>
        <dbReference type="SAM" id="MobiDB-lite"/>
    </source>
</evidence>
<evidence type="ECO:0000313" key="12">
    <source>
        <dbReference type="Proteomes" id="UP000694867"/>
    </source>
</evidence>
<comment type="similarity">
    <text evidence="8">Belongs to the SOWAH family.</text>
</comment>
<keyword evidence="2" id="KW-0268">Exocytosis</keyword>
<feature type="compositionally biased region" description="Basic residues" evidence="10">
    <location>
        <begin position="121"/>
        <end position="131"/>
    </location>
</feature>
<dbReference type="RefSeq" id="XP_028968856.1">
    <property type="nucleotide sequence ID" value="XM_029113023.1"/>
</dbReference>
<evidence type="ECO:0000313" key="13">
    <source>
        <dbReference type="RefSeq" id="XP_028968856.1"/>
    </source>
</evidence>